<dbReference type="Proteomes" id="UP000494206">
    <property type="component" value="Unassembled WGS sequence"/>
</dbReference>
<dbReference type="Pfam" id="PF00059">
    <property type="entry name" value="Lectin_C"/>
    <property type="match status" value="1"/>
</dbReference>
<comment type="caution">
    <text evidence="3">The sequence shown here is derived from an EMBL/GenBank/DDBJ whole genome shotgun (WGS) entry which is preliminary data.</text>
</comment>
<dbReference type="SMART" id="SM00034">
    <property type="entry name" value="CLECT"/>
    <property type="match status" value="1"/>
</dbReference>
<protein>
    <recommendedName>
        <fullName evidence="2">C-type lectin domain-containing protein</fullName>
    </recommendedName>
</protein>
<evidence type="ECO:0000256" key="1">
    <source>
        <dbReference type="SAM" id="SignalP"/>
    </source>
</evidence>
<reference evidence="3 4" key="1">
    <citation type="submission" date="2020-04" db="EMBL/GenBank/DDBJ databases">
        <authorList>
            <person name="Laetsch R D."/>
            <person name="Stevens L."/>
            <person name="Kumar S."/>
            <person name="Blaxter L. M."/>
        </authorList>
    </citation>
    <scope>NUCLEOTIDE SEQUENCE [LARGE SCALE GENOMIC DNA]</scope>
</reference>
<name>A0A8S1EPN7_9PELO</name>
<dbReference type="InterPro" id="IPR016187">
    <property type="entry name" value="CTDL_fold"/>
</dbReference>
<evidence type="ECO:0000313" key="4">
    <source>
        <dbReference type="Proteomes" id="UP000494206"/>
    </source>
</evidence>
<dbReference type="PANTHER" id="PTHR22803">
    <property type="entry name" value="MANNOSE, PHOSPHOLIPASE, LECTIN RECEPTOR RELATED"/>
    <property type="match status" value="1"/>
</dbReference>
<dbReference type="InterPro" id="IPR001304">
    <property type="entry name" value="C-type_lectin-like"/>
</dbReference>
<gene>
    <name evidence="3" type="ORF">CBOVIS_LOCUS5828</name>
</gene>
<dbReference type="OrthoDB" id="5773937at2759"/>
<dbReference type="InterPro" id="IPR050111">
    <property type="entry name" value="C-type_lectin/snaclec_domain"/>
</dbReference>
<dbReference type="Gene3D" id="3.10.100.10">
    <property type="entry name" value="Mannose-Binding Protein A, subunit A"/>
    <property type="match status" value="1"/>
</dbReference>
<dbReference type="PROSITE" id="PS50041">
    <property type="entry name" value="C_TYPE_LECTIN_2"/>
    <property type="match status" value="1"/>
</dbReference>
<dbReference type="InterPro" id="IPR016186">
    <property type="entry name" value="C-type_lectin-like/link_sf"/>
</dbReference>
<feature type="domain" description="C-type lectin" evidence="2">
    <location>
        <begin position="28"/>
        <end position="120"/>
    </location>
</feature>
<accession>A0A8S1EPN7</accession>
<feature type="signal peptide" evidence="1">
    <location>
        <begin position="1"/>
        <end position="16"/>
    </location>
</feature>
<dbReference type="SUPFAM" id="SSF56436">
    <property type="entry name" value="C-type lectin-like"/>
    <property type="match status" value="1"/>
</dbReference>
<feature type="chain" id="PRO_5035896724" description="C-type lectin domain-containing protein" evidence="1">
    <location>
        <begin position="17"/>
        <end position="319"/>
    </location>
</feature>
<organism evidence="3 4">
    <name type="scientific">Caenorhabditis bovis</name>
    <dbReference type="NCBI Taxonomy" id="2654633"/>
    <lineage>
        <taxon>Eukaryota</taxon>
        <taxon>Metazoa</taxon>
        <taxon>Ecdysozoa</taxon>
        <taxon>Nematoda</taxon>
        <taxon>Chromadorea</taxon>
        <taxon>Rhabditida</taxon>
        <taxon>Rhabditina</taxon>
        <taxon>Rhabditomorpha</taxon>
        <taxon>Rhabditoidea</taxon>
        <taxon>Rhabditidae</taxon>
        <taxon>Peloderinae</taxon>
        <taxon>Caenorhabditis</taxon>
    </lineage>
</organism>
<sequence length="319" mass="35356">MRRFAILAAILVGALAATCHEEEALDPSGQYCFIVASHERTFHEAEKACYDYGGFHLAIIPSMIDNNFIYNLTRNANVFSNYFWIGATDLTGDGSWEWVDGTRMGFTNWAKGNQAGSCASGPTTIPLRHETVFVKFVGDAESLGDPNTDANVAAQYAKQRDFIAQIADYLFTHPDNDGNSCKYYASPAFYGYAQYEQQFDTSPAWSKGQFDNLLSSNEWDVKTTLENTISDAINGLHKFRWSPPMRDLGYSVLVFLTSRKDFAGIPSLFVPPNRAFDEIIVVSIDGASMPTPSNVPNIAVSKQFTQTDLNAVLAKLKCH</sequence>
<proteinExistence type="predicted"/>
<evidence type="ECO:0000259" key="2">
    <source>
        <dbReference type="PROSITE" id="PS50041"/>
    </source>
</evidence>
<keyword evidence="1" id="KW-0732">Signal</keyword>
<dbReference type="CDD" id="cd00037">
    <property type="entry name" value="CLECT"/>
    <property type="match status" value="1"/>
</dbReference>
<evidence type="ECO:0000313" key="3">
    <source>
        <dbReference type="EMBL" id="CAB3403335.1"/>
    </source>
</evidence>
<dbReference type="AlphaFoldDB" id="A0A8S1EPN7"/>
<dbReference type="EMBL" id="CADEPM010000003">
    <property type="protein sequence ID" value="CAB3403335.1"/>
    <property type="molecule type" value="Genomic_DNA"/>
</dbReference>
<keyword evidence="4" id="KW-1185">Reference proteome</keyword>